<comment type="caution">
    <text evidence="2">The sequence shown here is derived from an EMBL/GenBank/DDBJ whole genome shotgun (WGS) entry which is preliminary data.</text>
</comment>
<organism evidence="2">
    <name type="scientific">bioreactor metagenome</name>
    <dbReference type="NCBI Taxonomy" id="1076179"/>
    <lineage>
        <taxon>unclassified sequences</taxon>
        <taxon>metagenomes</taxon>
        <taxon>ecological metagenomes</taxon>
    </lineage>
</organism>
<feature type="transmembrane region" description="Helical" evidence="1">
    <location>
        <begin position="20"/>
        <end position="39"/>
    </location>
</feature>
<keyword evidence="1" id="KW-0472">Membrane</keyword>
<keyword evidence="1" id="KW-1133">Transmembrane helix</keyword>
<evidence type="ECO:0008006" key="3">
    <source>
        <dbReference type="Google" id="ProtNLM"/>
    </source>
</evidence>
<reference evidence="2" key="1">
    <citation type="submission" date="2019-08" db="EMBL/GenBank/DDBJ databases">
        <authorList>
            <person name="Kucharzyk K."/>
            <person name="Murdoch R.W."/>
            <person name="Higgins S."/>
            <person name="Loffler F."/>
        </authorList>
    </citation>
    <scope>NUCLEOTIDE SEQUENCE</scope>
</reference>
<evidence type="ECO:0000256" key="1">
    <source>
        <dbReference type="SAM" id="Phobius"/>
    </source>
</evidence>
<sequence length="84" mass="9257">MKCDKSNDKKHKPMKHMLMMGLCCGLPILIVGILPLLNIGAGAKTMLASITPFICPIMMVLMIPMMFRNMKDGACCGEKKEQAE</sequence>
<evidence type="ECO:0000313" key="2">
    <source>
        <dbReference type="EMBL" id="MPM73806.1"/>
    </source>
</evidence>
<dbReference type="AlphaFoldDB" id="A0A645CA53"/>
<feature type="transmembrane region" description="Helical" evidence="1">
    <location>
        <begin position="45"/>
        <end position="63"/>
    </location>
</feature>
<keyword evidence="1" id="KW-0812">Transmembrane</keyword>
<protein>
    <recommendedName>
        <fullName evidence="3">DUF2933 domain-containing protein</fullName>
    </recommendedName>
</protein>
<dbReference type="EMBL" id="VSSQ01025581">
    <property type="protein sequence ID" value="MPM73806.1"/>
    <property type="molecule type" value="Genomic_DNA"/>
</dbReference>
<name>A0A645CA53_9ZZZZ</name>
<gene>
    <name evidence="2" type="ORF">SDC9_120791</name>
</gene>
<proteinExistence type="predicted"/>
<accession>A0A645CA53</accession>